<protein>
    <recommendedName>
        <fullName evidence="6">Holliday junction branch migration complex subunit RuvA</fullName>
    </recommendedName>
</protein>
<evidence type="ECO:0000259" key="7">
    <source>
        <dbReference type="SMART" id="SM00278"/>
    </source>
</evidence>
<keyword evidence="4 6" id="KW-0233">DNA recombination</keyword>
<dbReference type="InterPro" id="IPR011114">
    <property type="entry name" value="RuvA_C"/>
</dbReference>
<keyword evidence="8" id="KW-0547">Nucleotide-binding</keyword>
<comment type="subcellular location">
    <subcellularLocation>
        <location evidence="6">Cytoplasm</location>
    </subcellularLocation>
</comment>
<dbReference type="SUPFAM" id="SSF50249">
    <property type="entry name" value="Nucleic acid-binding proteins"/>
    <property type="match status" value="1"/>
</dbReference>
<reference evidence="8 9" key="1">
    <citation type="submission" date="2014-07" db="EMBL/GenBank/DDBJ databases">
        <title>Complete Genome Sequence of Dyella japonica Strain A8 Isolated from Malaysian Tropical Soil.</title>
        <authorList>
            <person name="Hui R.K.H."/>
            <person name="Chen J.-W."/>
            <person name="Chan K.-G."/>
            <person name="Leung F.C.C."/>
        </authorList>
    </citation>
    <scope>NUCLEOTIDE SEQUENCE [LARGE SCALE GENOMIC DNA]</scope>
    <source>
        <strain evidence="8 9">A8</strain>
    </source>
</reference>
<feature type="region of interest" description="Domain III" evidence="6">
    <location>
        <begin position="146"/>
        <end position="199"/>
    </location>
</feature>
<dbReference type="Gene3D" id="2.40.50.140">
    <property type="entry name" value="Nucleic acid-binding proteins"/>
    <property type="match status" value="1"/>
</dbReference>
<dbReference type="NCBIfam" id="TIGR00084">
    <property type="entry name" value="ruvA"/>
    <property type="match status" value="1"/>
</dbReference>
<dbReference type="GO" id="GO:0005737">
    <property type="term" value="C:cytoplasm"/>
    <property type="evidence" value="ECO:0007669"/>
    <property type="project" value="UniProtKB-SubCell"/>
</dbReference>
<dbReference type="Pfam" id="PF01330">
    <property type="entry name" value="RuvA_N"/>
    <property type="match status" value="1"/>
</dbReference>
<feature type="domain" description="Helix-hairpin-helix DNA-binding motif class 1" evidence="7">
    <location>
        <begin position="108"/>
        <end position="127"/>
    </location>
</feature>
<feature type="region of interest" description="Domain I" evidence="6">
    <location>
        <begin position="1"/>
        <end position="64"/>
    </location>
</feature>
<dbReference type="GO" id="GO:0005524">
    <property type="term" value="F:ATP binding"/>
    <property type="evidence" value="ECO:0007669"/>
    <property type="project" value="InterPro"/>
</dbReference>
<dbReference type="GO" id="GO:0009378">
    <property type="term" value="F:four-way junction helicase activity"/>
    <property type="evidence" value="ECO:0007669"/>
    <property type="project" value="InterPro"/>
</dbReference>
<feature type="domain" description="Helix-hairpin-helix DNA-binding motif class 1" evidence="7">
    <location>
        <begin position="73"/>
        <end position="92"/>
    </location>
</feature>
<dbReference type="GO" id="GO:0000400">
    <property type="term" value="F:four-way junction DNA binding"/>
    <property type="evidence" value="ECO:0007669"/>
    <property type="project" value="UniProtKB-UniRule"/>
</dbReference>
<organism evidence="8 9">
    <name type="scientific">Dyella japonica A8</name>
    <dbReference type="NCBI Taxonomy" id="1217721"/>
    <lineage>
        <taxon>Bacteria</taxon>
        <taxon>Pseudomonadati</taxon>
        <taxon>Pseudomonadota</taxon>
        <taxon>Gammaproteobacteria</taxon>
        <taxon>Lysobacterales</taxon>
        <taxon>Rhodanobacteraceae</taxon>
        <taxon>Dyella</taxon>
    </lineage>
</organism>
<dbReference type="PATRIC" id="fig|1217721.7.peg.1472"/>
<dbReference type="HAMAP" id="MF_00031">
    <property type="entry name" value="DNA_HJ_migration_RuvA"/>
    <property type="match status" value="1"/>
</dbReference>
<dbReference type="Pfam" id="PF14520">
    <property type="entry name" value="HHH_5"/>
    <property type="match status" value="1"/>
</dbReference>
<proteinExistence type="inferred from homology"/>
<sequence>MIGRLRGTLVSKQPPWLMVEVGGVGYELEAPMSTIYDLPATGKEVTLLTHYAVKEDSVALYGFLHEAERTLFRNLQKVSGIGAKIALAVLSGVSTGDFARLVQAGDVVALTKIPGIGKKTAERMVVELRDRVDGLGTTLPGAHPATNGAPLDPAGEATVALQQLGYKPAEVTRLVQKVAAEGDSAEAIIRKALRAALGN</sequence>
<dbReference type="STRING" id="1217721.HY57_07070"/>
<dbReference type="RefSeq" id="WP_019466316.1">
    <property type="nucleotide sequence ID" value="NZ_ALOY01000172.1"/>
</dbReference>
<evidence type="ECO:0000256" key="4">
    <source>
        <dbReference type="ARBA" id="ARBA00023172"/>
    </source>
</evidence>
<evidence type="ECO:0000256" key="2">
    <source>
        <dbReference type="ARBA" id="ARBA00022763"/>
    </source>
</evidence>
<dbReference type="InterPro" id="IPR003583">
    <property type="entry name" value="Hlx-hairpin-Hlx_DNA-bd_motif"/>
</dbReference>
<comment type="caution">
    <text evidence="6">Lacks conserved residue(s) required for the propagation of feature annotation.</text>
</comment>
<dbReference type="InterPro" id="IPR012340">
    <property type="entry name" value="NA-bd_OB-fold"/>
</dbReference>
<gene>
    <name evidence="6" type="primary">ruvA</name>
    <name evidence="8" type="ORF">HY57_07070</name>
</gene>
<evidence type="ECO:0000313" key="9">
    <source>
        <dbReference type="Proteomes" id="UP000027987"/>
    </source>
</evidence>
<dbReference type="Proteomes" id="UP000027987">
    <property type="component" value="Chromosome"/>
</dbReference>
<keyword evidence="2 6" id="KW-0227">DNA damage</keyword>
<dbReference type="InterPro" id="IPR000085">
    <property type="entry name" value="RuvA"/>
</dbReference>
<dbReference type="GO" id="GO:0048476">
    <property type="term" value="C:Holliday junction resolvase complex"/>
    <property type="evidence" value="ECO:0007669"/>
    <property type="project" value="UniProtKB-UniRule"/>
</dbReference>
<dbReference type="EMBL" id="CP008884">
    <property type="protein sequence ID" value="AIF47046.1"/>
    <property type="molecule type" value="Genomic_DNA"/>
</dbReference>
<dbReference type="InterPro" id="IPR013849">
    <property type="entry name" value="DNA_helicase_Holl-junc_RuvA_I"/>
</dbReference>
<keyword evidence="3 6" id="KW-0238">DNA-binding</keyword>
<dbReference type="HOGENOM" id="CLU_087936_0_0_6"/>
<dbReference type="SUPFAM" id="SSF46929">
    <property type="entry name" value="DNA helicase RuvA subunit, C-terminal domain"/>
    <property type="match status" value="1"/>
</dbReference>
<keyword evidence="8" id="KW-0347">Helicase</keyword>
<keyword evidence="5 6" id="KW-0234">DNA repair</keyword>
<dbReference type="GO" id="GO:0006281">
    <property type="term" value="P:DNA repair"/>
    <property type="evidence" value="ECO:0007669"/>
    <property type="project" value="UniProtKB-UniRule"/>
</dbReference>
<dbReference type="Pfam" id="PF07499">
    <property type="entry name" value="RuvA_C"/>
    <property type="match status" value="1"/>
</dbReference>
<keyword evidence="9" id="KW-1185">Reference proteome</keyword>
<evidence type="ECO:0000256" key="6">
    <source>
        <dbReference type="HAMAP-Rule" id="MF_00031"/>
    </source>
</evidence>
<dbReference type="CDD" id="cd14332">
    <property type="entry name" value="UBA_RuvA_C"/>
    <property type="match status" value="1"/>
</dbReference>
<evidence type="ECO:0000256" key="5">
    <source>
        <dbReference type="ARBA" id="ARBA00023204"/>
    </source>
</evidence>
<dbReference type="SUPFAM" id="SSF47781">
    <property type="entry name" value="RuvA domain 2-like"/>
    <property type="match status" value="1"/>
</dbReference>
<dbReference type="SMART" id="SM00278">
    <property type="entry name" value="HhH1"/>
    <property type="match status" value="2"/>
</dbReference>
<comment type="function">
    <text evidence="6">The RuvA-RuvB-RuvC complex processes Holliday junction (HJ) DNA during genetic recombination and DNA repair, while the RuvA-RuvB complex plays an important role in the rescue of blocked DNA replication forks via replication fork reversal (RFR). RuvA specifically binds to HJ cruciform DNA, conferring on it an open structure. The RuvB hexamer acts as an ATP-dependent pump, pulling dsDNA into and through the RuvAB complex. HJ branch migration allows RuvC to scan DNA until it finds its consensus sequence, where it cleaves and resolves the cruciform DNA.</text>
</comment>
<dbReference type="GO" id="GO:0009379">
    <property type="term" value="C:Holliday junction helicase complex"/>
    <property type="evidence" value="ECO:0007669"/>
    <property type="project" value="InterPro"/>
</dbReference>
<dbReference type="OrthoDB" id="5293449at2"/>
<evidence type="ECO:0000256" key="1">
    <source>
        <dbReference type="ARBA" id="ARBA00022490"/>
    </source>
</evidence>
<evidence type="ECO:0000256" key="3">
    <source>
        <dbReference type="ARBA" id="ARBA00023125"/>
    </source>
</evidence>
<dbReference type="Gene3D" id="1.10.8.10">
    <property type="entry name" value="DNA helicase RuvA subunit, C-terminal domain"/>
    <property type="match status" value="1"/>
</dbReference>
<keyword evidence="1 6" id="KW-0963">Cytoplasm</keyword>
<keyword evidence="8" id="KW-0067">ATP-binding</keyword>
<dbReference type="AlphaFoldDB" id="A0A075JY87"/>
<comment type="similarity">
    <text evidence="6">Belongs to the RuvA family.</text>
</comment>
<dbReference type="KEGG" id="dja:HY57_07070"/>
<accession>A0A075JY87</accession>
<dbReference type="InterPro" id="IPR010994">
    <property type="entry name" value="RuvA_2-like"/>
</dbReference>
<keyword evidence="8" id="KW-0378">Hydrolase</keyword>
<comment type="subunit">
    <text evidence="6">Homotetramer. Forms an RuvA(8)-RuvB(12)-Holliday junction (HJ) complex. HJ DNA is sandwiched between 2 RuvA tetramers; dsDNA enters through RuvA and exits via RuvB. An RuvB hexamer assembles on each DNA strand where it exits the tetramer. Each RuvB hexamer is contacted by two RuvA subunits (via domain III) on 2 adjacent RuvB subunits; this complex drives branch migration. In the full resolvosome a probable DNA-RuvA(4)-RuvB(12)-RuvC(2) complex forms which resolves the HJ.</text>
</comment>
<evidence type="ECO:0000313" key="8">
    <source>
        <dbReference type="EMBL" id="AIF47046.1"/>
    </source>
</evidence>
<name>A0A075JY87_9GAMM</name>
<dbReference type="InterPro" id="IPR036267">
    <property type="entry name" value="RuvA_C_sf"/>
</dbReference>
<comment type="domain">
    <text evidence="6">Has three domains with a flexible linker between the domains II and III and assumes an 'L' shape. Domain III is highly mobile and contacts RuvB.</text>
</comment>
<dbReference type="Gene3D" id="1.10.150.20">
    <property type="entry name" value="5' to 3' exonuclease, C-terminal subdomain"/>
    <property type="match status" value="1"/>
</dbReference>
<dbReference type="GO" id="GO:0006310">
    <property type="term" value="P:DNA recombination"/>
    <property type="evidence" value="ECO:0007669"/>
    <property type="project" value="UniProtKB-UniRule"/>
</dbReference>